<evidence type="ECO:0000313" key="3">
    <source>
        <dbReference type="Proteomes" id="UP001209682"/>
    </source>
</evidence>
<name>A0ABT3NDL3_9GAMM</name>
<keyword evidence="3" id="KW-1185">Reference proteome</keyword>
<proteinExistence type="predicted"/>
<accession>A0ABT3NDL3</accession>
<organism evidence="2 3">
    <name type="scientific">Acinetobacter entericus</name>
    <dbReference type="NCBI Taxonomy" id="2989714"/>
    <lineage>
        <taxon>Bacteria</taxon>
        <taxon>Pseudomonadati</taxon>
        <taxon>Pseudomonadota</taxon>
        <taxon>Gammaproteobacteria</taxon>
        <taxon>Moraxellales</taxon>
        <taxon>Moraxellaceae</taxon>
        <taxon>Acinetobacter</taxon>
    </lineage>
</organism>
<keyword evidence="1" id="KW-0472">Membrane</keyword>
<protein>
    <submittedName>
        <fullName evidence="2">Uncharacterized protein</fullName>
    </submittedName>
</protein>
<keyword evidence="1" id="KW-1133">Transmembrane helix</keyword>
<gene>
    <name evidence="2" type="ORF">OKC24_00250</name>
</gene>
<keyword evidence="1" id="KW-0812">Transmembrane</keyword>
<dbReference type="Proteomes" id="UP001209682">
    <property type="component" value="Unassembled WGS sequence"/>
</dbReference>
<comment type="caution">
    <text evidence="2">The sequence shown here is derived from an EMBL/GenBank/DDBJ whole genome shotgun (WGS) entry which is preliminary data.</text>
</comment>
<feature type="transmembrane region" description="Helical" evidence="1">
    <location>
        <begin position="12"/>
        <end position="31"/>
    </location>
</feature>
<reference evidence="2 3" key="1">
    <citation type="submission" date="2022-11" db="EMBL/GenBank/DDBJ databases">
        <title>Acinetobacter entericus sp. nov., isolated from the gut of the plastic-eating larvae of the Coleoptera insect Zophobas atratus.</title>
        <authorList>
            <person name="Dong X."/>
            <person name="Yang Y."/>
        </authorList>
    </citation>
    <scope>NUCLEOTIDE SEQUENCE [LARGE SCALE GENOMIC DNA]</scope>
    <source>
        <strain evidence="2 3">BIT-DXN8</strain>
    </source>
</reference>
<sequence>MQKKAPNKVLAPIVIAGITIGFLASGYKYIFAAKKRTEIGRNKQQLQNDAPDQKKSV</sequence>
<evidence type="ECO:0000313" key="2">
    <source>
        <dbReference type="EMBL" id="MCW8037639.1"/>
    </source>
</evidence>
<dbReference type="EMBL" id="JAPEQW010000001">
    <property type="protein sequence ID" value="MCW8037639.1"/>
    <property type="molecule type" value="Genomic_DNA"/>
</dbReference>
<evidence type="ECO:0000256" key="1">
    <source>
        <dbReference type="SAM" id="Phobius"/>
    </source>
</evidence>
<dbReference type="RefSeq" id="WP_265464479.1">
    <property type="nucleotide sequence ID" value="NZ_JAPEQW010000001.1"/>
</dbReference>